<dbReference type="InterPro" id="IPR022689">
    <property type="entry name" value="Iron_dep_repressor"/>
</dbReference>
<dbReference type="EMBL" id="CP022657">
    <property type="protein sequence ID" value="ASS75407.1"/>
    <property type="molecule type" value="Genomic_DNA"/>
</dbReference>
<organism evidence="5 6">
    <name type="scientific">Tumebacillus algifaecis</name>
    <dbReference type="NCBI Taxonomy" id="1214604"/>
    <lineage>
        <taxon>Bacteria</taxon>
        <taxon>Bacillati</taxon>
        <taxon>Bacillota</taxon>
        <taxon>Bacilli</taxon>
        <taxon>Bacillales</taxon>
        <taxon>Alicyclobacillaceae</taxon>
        <taxon>Tumebacillus</taxon>
    </lineage>
</organism>
<keyword evidence="2" id="KW-0238">DNA-binding</keyword>
<evidence type="ECO:0000256" key="1">
    <source>
        <dbReference type="ARBA" id="ARBA00023015"/>
    </source>
</evidence>
<dbReference type="Gene3D" id="1.10.10.10">
    <property type="entry name" value="Winged helix-like DNA-binding domain superfamily/Winged helix DNA-binding domain"/>
    <property type="match status" value="1"/>
</dbReference>
<evidence type="ECO:0000313" key="5">
    <source>
        <dbReference type="EMBL" id="ASS75407.1"/>
    </source>
</evidence>
<accession>A0A223D220</accession>
<dbReference type="SUPFAM" id="SSF46785">
    <property type="entry name" value="Winged helix' DNA-binding domain"/>
    <property type="match status" value="1"/>
</dbReference>
<proteinExistence type="predicted"/>
<keyword evidence="1" id="KW-0805">Transcription regulation</keyword>
<dbReference type="PANTHER" id="PTHR42756:SF1">
    <property type="entry name" value="TRANSCRIPTIONAL REPRESSOR OF EMRAB OPERON"/>
    <property type="match status" value="1"/>
</dbReference>
<dbReference type="SMART" id="SM00529">
    <property type="entry name" value="HTH_DTXR"/>
    <property type="match status" value="1"/>
</dbReference>
<name>A0A223D220_9BACL</name>
<evidence type="ECO:0000256" key="2">
    <source>
        <dbReference type="ARBA" id="ARBA00023125"/>
    </source>
</evidence>
<dbReference type="GO" id="GO:0003700">
    <property type="term" value="F:DNA-binding transcription factor activity"/>
    <property type="evidence" value="ECO:0007669"/>
    <property type="project" value="InterPro"/>
</dbReference>
<keyword evidence="3" id="KW-0804">Transcription</keyword>
<dbReference type="KEGG" id="tab:CIG75_10675"/>
<evidence type="ECO:0000313" key="6">
    <source>
        <dbReference type="Proteomes" id="UP000214688"/>
    </source>
</evidence>
<dbReference type="InterPro" id="IPR036388">
    <property type="entry name" value="WH-like_DNA-bd_sf"/>
</dbReference>
<keyword evidence="6" id="KW-1185">Reference proteome</keyword>
<dbReference type="SMART" id="SM00347">
    <property type="entry name" value="HTH_MARR"/>
    <property type="match status" value="1"/>
</dbReference>
<dbReference type="RefSeq" id="WP_094236655.1">
    <property type="nucleotide sequence ID" value="NZ_CP022657.1"/>
</dbReference>
<dbReference type="OrthoDB" id="9806864at2"/>
<dbReference type="GO" id="GO:0003677">
    <property type="term" value="F:DNA binding"/>
    <property type="evidence" value="ECO:0007669"/>
    <property type="project" value="UniProtKB-KW"/>
</dbReference>
<evidence type="ECO:0000259" key="4">
    <source>
        <dbReference type="PROSITE" id="PS50995"/>
    </source>
</evidence>
<dbReference type="InterPro" id="IPR000835">
    <property type="entry name" value="HTH_MarR-typ"/>
</dbReference>
<reference evidence="5 6" key="1">
    <citation type="journal article" date="2015" name="Int. J. Syst. Evol. Microbiol.">
        <title>Tumebacillus algifaecis sp. nov., isolated from decomposing algal scum.</title>
        <authorList>
            <person name="Wu Y.F."/>
            <person name="Zhang B."/>
            <person name="Xing P."/>
            <person name="Wu Q.L."/>
            <person name="Liu S.J."/>
        </authorList>
    </citation>
    <scope>NUCLEOTIDE SEQUENCE [LARGE SCALE GENOMIC DNA]</scope>
    <source>
        <strain evidence="5 6">THMBR28</strain>
    </source>
</reference>
<dbReference type="PANTHER" id="PTHR42756">
    <property type="entry name" value="TRANSCRIPTIONAL REGULATOR, MARR"/>
    <property type="match status" value="1"/>
</dbReference>
<evidence type="ECO:0000256" key="3">
    <source>
        <dbReference type="ARBA" id="ARBA00023163"/>
    </source>
</evidence>
<dbReference type="Proteomes" id="UP000214688">
    <property type="component" value="Chromosome"/>
</dbReference>
<feature type="domain" description="HTH marR-type" evidence="4">
    <location>
        <begin position="16"/>
        <end position="150"/>
    </location>
</feature>
<dbReference type="GO" id="GO:0046914">
    <property type="term" value="F:transition metal ion binding"/>
    <property type="evidence" value="ECO:0007669"/>
    <property type="project" value="InterPro"/>
</dbReference>
<dbReference type="Pfam" id="PF12802">
    <property type="entry name" value="MarR_2"/>
    <property type="match status" value="1"/>
</dbReference>
<sequence length="161" mass="18065">MNSDSNKCVAHSNENAAQLMEVFSRFAKADWRKSTRWGLKASEVRVLLAIKKRNDQGMDRGISVSELSKILQVTSPTVTQMINSLIKGGYILRSIHPTDRRISEITLTEKGEQIAQEAMSEFRAIFTGLIDHLGKEQSDQLISILNQAIDYLQNVNKTGND</sequence>
<dbReference type="PROSITE" id="PS50995">
    <property type="entry name" value="HTH_MARR_2"/>
    <property type="match status" value="1"/>
</dbReference>
<dbReference type="AlphaFoldDB" id="A0A223D220"/>
<gene>
    <name evidence="5" type="ORF">CIG75_10675</name>
</gene>
<dbReference type="PRINTS" id="PR00598">
    <property type="entry name" value="HTHMARR"/>
</dbReference>
<dbReference type="InterPro" id="IPR036390">
    <property type="entry name" value="WH_DNA-bd_sf"/>
</dbReference>
<protein>
    <recommendedName>
        <fullName evidence="4">HTH marR-type domain-containing protein</fullName>
    </recommendedName>
</protein>